<feature type="compositionally biased region" description="Basic residues" evidence="5">
    <location>
        <begin position="1"/>
        <end position="13"/>
    </location>
</feature>
<keyword evidence="8" id="KW-1185">Reference proteome</keyword>
<feature type="region of interest" description="Disordered" evidence="5">
    <location>
        <begin position="350"/>
        <end position="376"/>
    </location>
</feature>
<dbReference type="PROSITE" id="PS50833">
    <property type="entry name" value="BRIX"/>
    <property type="match status" value="1"/>
</dbReference>
<dbReference type="EMBL" id="QPFP01000029">
    <property type="protein sequence ID" value="TEB29092.1"/>
    <property type="molecule type" value="Genomic_DNA"/>
</dbReference>
<dbReference type="OrthoDB" id="407658at2759"/>
<dbReference type="GO" id="GO:0019843">
    <property type="term" value="F:rRNA binding"/>
    <property type="evidence" value="ECO:0007669"/>
    <property type="project" value="UniProtKB-UniRule"/>
</dbReference>
<evidence type="ECO:0000256" key="5">
    <source>
        <dbReference type="SAM" id="MobiDB-lite"/>
    </source>
</evidence>
<evidence type="ECO:0000256" key="4">
    <source>
        <dbReference type="RuleBase" id="RU367086"/>
    </source>
</evidence>
<dbReference type="Proteomes" id="UP000298030">
    <property type="component" value="Unassembled WGS sequence"/>
</dbReference>
<accession>A0A4Y7T667</accession>
<dbReference type="AlphaFoldDB" id="A0A4Y7T667"/>
<gene>
    <name evidence="7" type="ORF">FA13DRAFT_1815570</name>
</gene>
<evidence type="ECO:0000313" key="7">
    <source>
        <dbReference type="EMBL" id="TEB29092.1"/>
    </source>
</evidence>
<reference evidence="7 8" key="1">
    <citation type="journal article" date="2019" name="Nat. Ecol. Evol.">
        <title>Megaphylogeny resolves global patterns of mushroom evolution.</title>
        <authorList>
            <person name="Varga T."/>
            <person name="Krizsan K."/>
            <person name="Foldi C."/>
            <person name="Dima B."/>
            <person name="Sanchez-Garcia M."/>
            <person name="Sanchez-Ramirez S."/>
            <person name="Szollosi G.J."/>
            <person name="Szarkandi J.G."/>
            <person name="Papp V."/>
            <person name="Albert L."/>
            <person name="Andreopoulos W."/>
            <person name="Angelini C."/>
            <person name="Antonin V."/>
            <person name="Barry K.W."/>
            <person name="Bougher N.L."/>
            <person name="Buchanan P."/>
            <person name="Buyck B."/>
            <person name="Bense V."/>
            <person name="Catcheside P."/>
            <person name="Chovatia M."/>
            <person name="Cooper J."/>
            <person name="Damon W."/>
            <person name="Desjardin D."/>
            <person name="Finy P."/>
            <person name="Geml J."/>
            <person name="Haridas S."/>
            <person name="Hughes K."/>
            <person name="Justo A."/>
            <person name="Karasinski D."/>
            <person name="Kautmanova I."/>
            <person name="Kiss B."/>
            <person name="Kocsube S."/>
            <person name="Kotiranta H."/>
            <person name="LaButti K.M."/>
            <person name="Lechner B.E."/>
            <person name="Liimatainen K."/>
            <person name="Lipzen A."/>
            <person name="Lukacs Z."/>
            <person name="Mihaltcheva S."/>
            <person name="Morgado L.N."/>
            <person name="Niskanen T."/>
            <person name="Noordeloos M.E."/>
            <person name="Ohm R.A."/>
            <person name="Ortiz-Santana B."/>
            <person name="Ovrebo C."/>
            <person name="Racz N."/>
            <person name="Riley R."/>
            <person name="Savchenko A."/>
            <person name="Shiryaev A."/>
            <person name="Soop K."/>
            <person name="Spirin V."/>
            <person name="Szebenyi C."/>
            <person name="Tomsovsky M."/>
            <person name="Tulloss R.E."/>
            <person name="Uehling J."/>
            <person name="Grigoriev I.V."/>
            <person name="Vagvolgyi C."/>
            <person name="Papp T."/>
            <person name="Martin F.M."/>
            <person name="Miettinen O."/>
            <person name="Hibbett D.S."/>
            <person name="Nagy L.G."/>
        </authorList>
    </citation>
    <scope>NUCLEOTIDE SEQUENCE [LARGE SCALE GENOMIC DNA]</scope>
    <source>
        <strain evidence="7 8">FP101781</strain>
    </source>
</reference>
<dbReference type="Pfam" id="PF04427">
    <property type="entry name" value="Brix"/>
    <property type="match status" value="1"/>
</dbReference>
<comment type="subcellular location">
    <subcellularLocation>
        <location evidence="1 4">Nucleus</location>
        <location evidence="1 4">Nucleolus</location>
    </subcellularLocation>
</comment>
<evidence type="ECO:0000259" key="6">
    <source>
        <dbReference type="PROSITE" id="PS50833"/>
    </source>
</evidence>
<evidence type="ECO:0000256" key="3">
    <source>
        <dbReference type="ARBA" id="ARBA00023242"/>
    </source>
</evidence>
<proteinExistence type="inferred from homology"/>
<feature type="compositionally biased region" description="Basic and acidic residues" evidence="5">
    <location>
        <begin position="356"/>
        <end position="369"/>
    </location>
</feature>
<organism evidence="7 8">
    <name type="scientific">Coprinellus micaceus</name>
    <name type="common">Glistening ink-cap mushroom</name>
    <name type="synonym">Coprinus micaceus</name>
    <dbReference type="NCBI Taxonomy" id="71717"/>
    <lineage>
        <taxon>Eukaryota</taxon>
        <taxon>Fungi</taxon>
        <taxon>Dikarya</taxon>
        <taxon>Basidiomycota</taxon>
        <taxon>Agaricomycotina</taxon>
        <taxon>Agaricomycetes</taxon>
        <taxon>Agaricomycetidae</taxon>
        <taxon>Agaricales</taxon>
        <taxon>Agaricineae</taxon>
        <taxon>Psathyrellaceae</taxon>
        <taxon>Coprinellus</taxon>
    </lineage>
</organism>
<dbReference type="GO" id="GO:0000463">
    <property type="term" value="P:maturation of LSU-rRNA from tricistronic rRNA transcript (SSU-rRNA, 5.8S rRNA, LSU-rRNA)"/>
    <property type="evidence" value="ECO:0007669"/>
    <property type="project" value="TreeGrafter"/>
</dbReference>
<feature type="region of interest" description="Disordered" evidence="5">
    <location>
        <begin position="1"/>
        <end position="25"/>
    </location>
</feature>
<comment type="caution">
    <text evidence="7">The sequence shown here is derived from an EMBL/GenBank/DDBJ whole genome shotgun (WGS) entry which is preliminary data.</text>
</comment>
<dbReference type="PANTHER" id="PTHR12728:SF0">
    <property type="entry name" value="RIBOSOME PRODUCTION FACTOR 2 HOMOLOG"/>
    <property type="match status" value="1"/>
</dbReference>
<evidence type="ECO:0000256" key="1">
    <source>
        <dbReference type="ARBA" id="ARBA00004604"/>
    </source>
</evidence>
<dbReference type="STRING" id="71717.A0A4Y7T667"/>
<feature type="domain" description="Brix" evidence="6">
    <location>
        <begin position="28"/>
        <end position="300"/>
    </location>
</feature>
<keyword evidence="3 4" id="KW-0539">Nucleus</keyword>
<dbReference type="GO" id="GO:0005730">
    <property type="term" value="C:nucleolus"/>
    <property type="evidence" value="ECO:0007669"/>
    <property type="project" value="UniProtKB-SubCell"/>
</dbReference>
<sequence length="376" mass="41417">MLRVVKPKNARSKRALDAREPKEVEDPRTVVFVKGTHTGEVLNGVFKDLMALKRPHAVAFNKKNDIHPFDSTATNNGTTSSTAASSTAVQSLEFWSAKNDASMFLVGQTTKKRPNGMTFVRMFDGRVLDMIEVGVEGYKPMSDFKTPKSTPGNKPLIHFASELFDTHPRFIHLKSMFIDFFNGEEVDSISLLGLDHVISISLSPTPSTLNEATSLLPSTYSADSVQANPLAAVASASYLASNMPSTGVSNAAPSSLPKVHIRTYTTKLLKSGVRTPRVDLVPMGPSLDLVLRRYQAPDSDVLKLAMKRPKLKKQDVESGLGKKRKNLEVDEMGDLRGRVHVGVQDLSKLKGRKLKGLQDERLEKRQRSEDGEEDSE</sequence>
<evidence type="ECO:0000313" key="8">
    <source>
        <dbReference type="Proteomes" id="UP000298030"/>
    </source>
</evidence>
<feature type="compositionally biased region" description="Basic and acidic residues" evidence="5">
    <location>
        <begin position="14"/>
        <end position="25"/>
    </location>
</feature>
<dbReference type="InterPro" id="IPR039770">
    <property type="entry name" value="Rpf2"/>
</dbReference>
<comment type="similarity">
    <text evidence="2 4">Belongs to the RPF2 family.</text>
</comment>
<dbReference type="PANTHER" id="PTHR12728">
    <property type="entry name" value="BRIX DOMAIN CONTAINING PROTEIN"/>
    <property type="match status" value="1"/>
</dbReference>
<dbReference type="GO" id="GO:0000027">
    <property type="term" value="P:ribosomal large subunit assembly"/>
    <property type="evidence" value="ECO:0007669"/>
    <property type="project" value="InterPro"/>
</dbReference>
<dbReference type="InterPro" id="IPR007109">
    <property type="entry name" value="Brix"/>
</dbReference>
<dbReference type="SMART" id="SM00879">
    <property type="entry name" value="Brix"/>
    <property type="match status" value="1"/>
</dbReference>
<evidence type="ECO:0000256" key="2">
    <source>
        <dbReference type="ARBA" id="ARBA00010782"/>
    </source>
</evidence>
<protein>
    <recommendedName>
        <fullName evidence="4">Ribosome production factor 2 homolog</fullName>
    </recommendedName>
    <alternativeName>
        <fullName evidence="4">Ribosome biogenesis protein RPF2 homolog</fullName>
    </alternativeName>
</protein>
<name>A0A4Y7T667_COPMI</name>